<feature type="compositionally biased region" description="Low complexity" evidence="1">
    <location>
        <begin position="98"/>
        <end position="118"/>
    </location>
</feature>
<gene>
    <name evidence="2" type="ORF">BLA60_11255</name>
</gene>
<evidence type="ECO:0000313" key="3">
    <source>
        <dbReference type="Proteomes" id="UP000185696"/>
    </source>
</evidence>
<dbReference type="EMBL" id="MSIF01000004">
    <property type="protein sequence ID" value="OLF11533.1"/>
    <property type="molecule type" value="Genomic_DNA"/>
</dbReference>
<evidence type="ECO:0000313" key="2">
    <source>
        <dbReference type="EMBL" id="OLF11533.1"/>
    </source>
</evidence>
<dbReference type="RefSeq" id="WP_075132768.1">
    <property type="nucleotide sequence ID" value="NZ_MSIF01000004.1"/>
</dbReference>
<organism evidence="2 3">
    <name type="scientific">Actinophytocola xinjiangensis</name>
    <dbReference type="NCBI Taxonomy" id="485602"/>
    <lineage>
        <taxon>Bacteria</taxon>
        <taxon>Bacillati</taxon>
        <taxon>Actinomycetota</taxon>
        <taxon>Actinomycetes</taxon>
        <taxon>Pseudonocardiales</taxon>
        <taxon>Pseudonocardiaceae</taxon>
    </lineage>
</organism>
<evidence type="ECO:0000256" key="1">
    <source>
        <dbReference type="SAM" id="MobiDB-lite"/>
    </source>
</evidence>
<keyword evidence="3" id="KW-1185">Reference proteome</keyword>
<comment type="caution">
    <text evidence="2">The sequence shown here is derived from an EMBL/GenBank/DDBJ whole genome shotgun (WGS) entry which is preliminary data.</text>
</comment>
<dbReference type="AlphaFoldDB" id="A0A7Z0WRQ3"/>
<name>A0A7Z0WRQ3_9PSEU</name>
<dbReference type="Proteomes" id="UP000185696">
    <property type="component" value="Unassembled WGS sequence"/>
</dbReference>
<accession>A0A7Z0WRQ3</accession>
<dbReference type="OrthoDB" id="5189274at2"/>
<protein>
    <recommendedName>
        <fullName evidence="4">DUF2188 family protein</fullName>
    </recommendedName>
</protein>
<proteinExistence type="predicted"/>
<evidence type="ECO:0008006" key="4">
    <source>
        <dbReference type="Google" id="ProtNLM"/>
    </source>
</evidence>
<sequence length="137" mass="14614">MREAIEVNYEPDGDDWKVTVNGKGQQKRGKATGLIAARDRADQLVAKIEPAEQRRTVVHLLNGDALAFTSAYLSARLARPTRMPDEQPAPADEKPKARTSGKAAKSAKTAPTSAAKQAPEVPAPTRSADEPQPASTS</sequence>
<reference evidence="2 3" key="1">
    <citation type="submission" date="2016-12" db="EMBL/GenBank/DDBJ databases">
        <title>The draft genome sequence of Actinophytocola xinjiangensis.</title>
        <authorList>
            <person name="Wang W."/>
            <person name="Yuan L."/>
        </authorList>
    </citation>
    <scope>NUCLEOTIDE SEQUENCE [LARGE SCALE GENOMIC DNA]</scope>
    <source>
        <strain evidence="2 3">CGMCC 4.4663</strain>
    </source>
</reference>
<feature type="region of interest" description="Disordered" evidence="1">
    <location>
        <begin position="78"/>
        <end position="137"/>
    </location>
</feature>